<dbReference type="EMBL" id="LNQE01001404">
    <property type="protein sequence ID" value="KUG18043.1"/>
    <property type="molecule type" value="Genomic_DNA"/>
</dbReference>
<protein>
    <submittedName>
        <fullName evidence="1">Uncharacterized protein</fullName>
    </submittedName>
</protein>
<accession>A0A0W8FB15</accession>
<evidence type="ECO:0000313" key="1">
    <source>
        <dbReference type="EMBL" id="KUG18043.1"/>
    </source>
</evidence>
<organism evidence="1">
    <name type="scientific">hydrocarbon metagenome</name>
    <dbReference type="NCBI Taxonomy" id="938273"/>
    <lineage>
        <taxon>unclassified sequences</taxon>
        <taxon>metagenomes</taxon>
        <taxon>ecological metagenomes</taxon>
    </lineage>
</organism>
<dbReference type="AlphaFoldDB" id="A0A0W8FB15"/>
<comment type="caution">
    <text evidence="1">The sequence shown here is derived from an EMBL/GenBank/DDBJ whole genome shotgun (WGS) entry which is preliminary data.</text>
</comment>
<gene>
    <name evidence="1" type="ORF">ASZ90_012227</name>
</gene>
<reference evidence="1" key="1">
    <citation type="journal article" date="2015" name="Proc. Natl. Acad. Sci. U.S.A.">
        <title>Networks of energetic and metabolic interactions define dynamics in microbial communities.</title>
        <authorList>
            <person name="Embree M."/>
            <person name="Liu J.K."/>
            <person name="Al-Bassam M.M."/>
            <person name="Zengler K."/>
        </authorList>
    </citation>
    <scope>NUCLEOTIDE SEQUENCE</scope>
</reference>
<sequence length="47" mass="5307">MKGISMISKWSFDGCIIASQLVRFSYTNGTRGSKKECIRILVDHLSE</sequence>
<name>A0A0W8FB15_9ZZZZ</name>
<proteinExistence type="predicted"/>